<dbReference type="GO" id="GO:0008703">
    <property type="term" value="F:5-amino-6-(5-phosphoribosylamino)uracil reductase activity"/>
    <property type="evidence" value="ECO:0007669"/>
    <property type="project" value="InterPro"/>
</dbReference>
<dbReference type="SUPFAM" id="SSF53597">
    <property type="entry name" value="Dihydrofolate reductase-like"/>
    <property type="match status" value="1"/>
</dbReference>
<accession>A0A6S7EYY8</accession>
<dbReference type="Proteomes" id="UP000494183">
    <property type="component" value="Unassembled WGS sequence"/>
</dbReference>
<dbReference type="PANTHER" id="PTHR38011">
    <property type="entry name" value="DIHYDROFOLATE REDUCTASE FAMILY PROTEIN (AFU_ORTHOLOGUE AFUA_8G06820)"/>
    <property type="match status" value="1"/>
</dbReference>
<sequence length="178" mass="19617">MTTAHVFIATSLDGYIARPDGEIDWLLQRDNQAEDHGYLDFMADKGAIVMGRGTYETVAHLKPWPYDVPAYVLSKALAETPVPEGQQDKVTFLDLTPAALLARLGRENIQKVYVDGGQLVQSFLREGLVHDMVITTVPVLIGAGRPLFGSVPKDIDLELMSSRSFPSGMVQCKFRVLP</sequence>
<dbReference type="Gene3D" id="3.40.430.10">
    <property type="entry name" value="Dihydrofolate Reductase, subunit A"/>
    <property type="match status" value="1"/>
</dbReference>
<dbReference type="PANTHER" id="PTHR38011:SF11">
    <property type="entry name" value="2,5-DIAMINO-6-RIBOSYLAMINO-4(3H)-PYRIMIDINONE 5'-PHOSPHATE REDUCTASE"/>
    <property type="match status" value="1"/>
</dbReference>
<dbReference type="InterPro" id="IPR050765">
    <property type="entry name" value="Riboflavin_Biosynth_HTPR"/>
</dbReference>
<feature type="domain" description="Bacterial bifunctional deaminase-reductase C-terminal" evidence="1">
    <location>
        <begin position="6"/>
        <end position="170"/>
    </location>
</feature>
<organism evidence="2 3">
    <name type="scientific">Achromobacter insolitus</name>
    <dbReference type="NCBI Taxonomy" id="217204"/>
    <lineage>
        <taxon>Bacteria</taxon>
        <taxon>Pseudomonadati</taxon>
        <taxon>Pseudomonadota</taxon>
        <taxon>Betaproteobacteria</taxon>
        <taxon>Burkholderiales</taxon>
        <taxon>Alcaligenaceae</taxon>
        <taxon>Achromobacter</taxon>
    </lineage>
</organism>
<dbReference type="Pfam" id="PF01872">
    <property type="entry name" value="RibD_C"/>
    <property type="match status" value="1"/>
</dbReference>
<evidence type="ECO:0000313" key="3">
    <source>
        <dbReference type="Proteomes" id="UP000494183"/>
    </source>
</evidence>
<evidence type="ECO:0000313" key="2">
    <source>
        <dbReference type="EMBL" id="CAB3929183.1"/>
    </source>
</evidence>
<dbReference type="RefSeq" id="WP_063962428.1">
    <property type="nucleotide sequence ID" value="NZ_CADILH010000001.1"/>
</dbReference>
<gene>
    <name evidence="2" type="primary">yyaP</name>
    <name evidence="2" type="ORF">LMG6000_00235</name>
</gene>
<dbReference type="AlphaFoldDB" id="A0A6S7EYY8"/>
<proteinExistence type="predicted"/>
<dbReference type="EMBL" id="CADILH010000001">
    <property type="protein sequence ID" value="CAB3929183.1"/>
    <property type="molecule type" value="Genomic_DNA"/>
</dbReference>
<dbReference type="InterPro" id="IPR002734">
    <property type="entry name" value="RibDG_C"/>
</dbReference>
<keyword evidence="3" id="KW-1185">Reference proteome</keyword>
<evidence type="ECO:0000259" key="1">
    <source>
        <dbReference type="Pfam" id="PF01872"/>
    </source>
</evidence>
<reference evidence="2 3" key="1">
    <citation type="submission" date="2020-04" db="EMBL/GenBank/DDBJ databases">
        <authorList>
            <person name="De Canck E."/>
        </authorList>
    </citation>
    <scope>NUCLEOTIDE SEQUENCE [LARGE SCALE GENOMIC DNA]</scope>
    <source>
        <strain evidence="2 3">LMG 6000</strain>
    </source>
</reference>
<dbReference type="GO" id="GO:0009231">
    <property type="term" value="P:riboflavin biosynthetic process"/>
    <property type="evidence" value="ECO:0007669"/>
    <property type="project" value="InterPro"/>
</dbReference>
<dbReference type="InterPro" id="IPR024072">
    <property type="entry name" value="DHFR-like_dom_sf"/>
</dbReference>
<protein>
    <recommendedName>
        <fullName evidence="1">Bacterial bifunctional deaminase-reductase C-terminal domain-containing protein</fullName>
    </recommendedName>
</protein>
<dbReference type="OrthoDB" id="2313602at2"/>
<name>A0A6S7EYY8_9BURK</name>